<reference evidence="1 2" key="1">
    <citation type="submission" date="2017-09" db="EMBL/GenBank/DDBJ databases">
        <title>Depth-based differentiation of microbial function through sediment-hosted aquifers and enrichment of novel symbionts in the deep terrestrial subsurface.</title>
        <authorList>
            <person name="Probst A.J."/>
            <person name="Ladd B."/>
            <person name="Jarett J.K."/>
            <person name="Geller-Mcgrath D.E."/>
            <person name="Sieber C.M."/>
            <person name="Emerson J.B."/>
            <person name="Anantharaman K."/>
            <person name="Thomas B.C."/>
            <person name="Malmstrom R."/>
            <person name="Stieglmeier M."/>
            <person name="Klingl A."/>
            <person name="Woyke T."/>
            <person name="Ryan C.M."/>
            <person name="Banfield J.F."/>
        </authorList>
    </citation>
    <scope>NUCLEOTIDE SEQUENCE [LARGE SCALE GENOMIC DNA]</scope>
    <source>
        <strain evidence="1">CG11_big_fil_rev_8_21_14_0_20_42_15</strain>
    </source>
</reference>
<organism evidence="1 2">
    <name type="scientific">Candidatus Berkelbacteria bacterium CG11_big_fil_rev_8_21_14_0_20_42_15</name>
    <dbReference type="NCBI Taxonomy" id="1974517"/>
    <lineage>
        <taxon>Bacteria</taxon>
        <taxon>Candidatus Berkelbacteria</taxon>
    </lineage>
</organism>
<sequence>MSKTLVLLFPHKVVTDALDSSVSYPKLSTKRRMVGIHTQAVIELVESLRRISDHLYLVANKNPDGQIAEMSPWFGDISDFEVIDTGICTDSEEWIEPFTPPDFALYVSQMFGDVFYLGGFHLDNCVSKTAMAAENGGKDVFICPLLTDIGLYITEQNLRNTPLPNLRPWMKPEKLRKSRDEYARELLDSFHQIPDHPARAASV</sequence>
<evidence type="ECO:0008006" key="3">
    <source>
        <dbReference type="Google" id="ProtNLM"/>
    </source>
</evidence>
<proteinExistence type="predicted"/>
<dbReference type="AlphaFoldDB" id="A0A2H0Q0H5"/>
<dbReference type="EMBL" id="PCXF01000092">
    <property type="protein sequence ID" value="PIR27025.1"/>
    <property type="molecule type" value="Genomic_DNA"/>
</dbReference>
<evidence type="ECO:0000313" key="2">
    <source>
        <dbReference type="Proteomes" id="UP000231154"/>
    </source>
</evidence>
<evidence type="ECO:0000313" key="1">
    <source>
        <dbReference type="EMBL" id="PIR27025.1"/>
    </source>
</evidence>
<dbReference type="Proteomes" id="UP000231154">
    <property type="component" value="Unassembled WGS sequence"/>
</dbReference>
<gene>
    <name evidence="1" type="ORF">COV40_03055</name>
</gene>
<accession>A0A2H0Q0H5</accession>
<comment type="caution">
    <text evidence="1">The sequence shown here is derived from an EMBL/GenBank/DDBJ whole genome shotgun (WGS) entry which is preliminary data.</text>
</comment>
<protein>
    <recommendedName>
        <fullName evidence="3">Isochorismatase-like domain-containing protein</fullName>
    </recommendedName>
</protein>
<name>A0A2H0Q0H5_9BACT</name>